<dbReference type="InterPro" id="IPR042279">
    <property type="entry name" value="Pep_M60_3"/>
</dbReference>
<feature type="compositionally biased region" description="Polar residues" evidence="1">
    <location>
        <begin position="1032"/>
        <end position="1049"/>
    </location>
</feature>
<organism evidence="5 6">
    <name type="scientific">Trichomonas vaginalis (strain ATCC PRA-98 / G3)</name>
    <dbReference type="NCBI Taxonomy" id="412133"/>
    <lineage>
        <taxon>Eukaryota</taxon>
        <taxon>Metamonada</taxon>
        <taxon>Parabasalia</taxon>
        <taxon>Trichomonadida</taxon>
        <taxon>Trichomonadidae</taxon>
        <taxon>Trichomonas</taxon>
    </lineage>
</organism>
<evidence type="ECO:0000259" key="4">
    <source>
        <dbReference type="PROSITE" id="PS51723"/>
    </source>
</evidence>
<dbReference type="EMBL" id="DS113185">
    <property type="protein sequence ID" value="EAY22224.1"/>
    <property type="molecule type" value="Genomic_DNA"/>
</dbReference>
<proteinExistence type="predicted"/>
<dbReference type="InParanoid" id="A2DBM1"/>
<name>A2DBM1_TRIV3</name>
<dbReference type="VEuPathDB" id="TrichDB:TVAGG3_0381640"/>
<reference evidence="5" key="1">
    <citation type="submission" date="2006-10" db="EMBL/GenBank/DDBJ databases">
        <authorList>
            <person name="Amadeo P."/>
            <person name="Zhao Q."/>
            <person name="Wortman J."/>
            <person name="Fraser-Liggett C."/>
            <person name="Carlton J."/>
        </authorList>
    </citation>
    <scope>NUCLEOTIDE SEQUENCE</scope>
    <source>
        <strain evidence="5">G3</strain>
    </source>
</reference>
<evidence type="ECO:0000313" key="5">
    <source>
        <dbReference type="EMBL" id="EAY22224.1"/>
    </source>
</evidence>
<keyword evidence="6" id="KW-1185">Reference proteome</keyword>
<dbReference type="PANTHER" id="PTHR46155">
    <property type="entry name" value="BIFUNCTIONAL INHIBITOR/LIPID-TRANSFER PROTEIN/SEED STORAGE 2S ALBUMIN SUPERFAMILY PROTEIN"/>
    <property type="match status" value="1"/>
</dbReference>
<evidence type="ECO:0000259" key="3">
    <source>
        <dbReference type="PROSITE" id="PS50022"/>
    </source>
</evidence>
<keyword evidence="2" id="KW-0812">Transmembrane</keyword>
<evidence type="ECO:0000313" key="6">
    <source>
        <dbReference type="Proteomes" id="UP000001542"/>
    </source>
</evidence>
<dbReference type="Gene3D" id="2.60.120.260">
    <property type="entry name" value="Galactose-binding domain-like"/>
    <property type="match status" value="1"/>
</dbReference>
<gene>
    <name evidence="5" type="ORF">TVAG_093990</name>
</gene>
<dbReference type="InterPro" id="IPR000421">
    <property type="entry name" value="FA58C"/>
</dbReference>
<dbReference type="Proteomes" id="UP000001542">
    <property type="component" value="Unassembled WGS sequence"/>
</dbReference>
<feature type="domain" description="F5/8 type C" evidence="3">
    <location>
        <begin position="609"/>
        <end position="741"/>
    </location>
</feature>
<evidence type="ECO:0000256" key="2">
    <source>
        <dbReference type="SAM" id="Phobius"/>
    </source>
</evidence>
<sequence length="1128" mass="128285">MFYYPAELEFDSEECYRQIKVSVTCANKNKVTAARIEFWRDDPVVTQAKRLFSDATWSDFSAEFQDPAKVQEFISNVNNHPCPYIFSEFMTAVNEILADPEGIKNSVQTIECRPTMGAYFNFDHNTNQPTGKYMITGERIIVYCENYGRKSNSKLVFSKNAQDGDNMMQYVDLPQGKTNTSATYTWGGLYAPMLWNCYSNEDFPPPKCRISGGHELLSFKLGDNATLFEERLENYLKDPNYLSNTLSNDVQGKLMNVAEVSGPNFVMHTTAGACLTGIRWGKNAGLDLNVAMAQWNEIRDLYLEYLGYVDDDPNPVHKKQYGTRVVSKIGKTGAYAYKTGNHIFYNQDYFGAAACNAQFIRASGDNWGAWHENGHAYDFGPTEEAELTNNMFPLMMQRRYNLTSRLESESRWNNVLNYLNYGQAWGGENWYGLGILRQLEIFAGKHSFAQFCRLIREHDYSGVSRREKFVIGFSKLVGQNLAIPLNKTKLYKCYANCMTYVQDLPPCDVHIEYLMDRNDYDRKDFPPTAIPKVLATYILDDGRLRMIVDFENGGSWKNMAGVEVRDEDENFIWFWHTVDLYIPANQWEPGKTFKIRGFGLNMNMTQPITYSVPSGYHRSAFEFTAELFPSKAKVSSQANSALSGMLDDDDSTCLYTDPFEPKELTGLIVDVGMPRDLFGIRWAQTRSDFGKTKHFTIHTSLDKEEWTELYAYHSNLTFLYNDNAGYYLLFPHVVTARYVKITQYDEKKRTSSINLCQFHFLERDFDPTPVATMETTPFETAYETPGETAHLTPYETVYQTMHQTAHETPYETPYGSPFITEEATVYQTPYMTEAETAYKTPFVTVYQTPYLTEYETFAQTPHNTAFETPYITEQQTAGETPFETAFQTPGISKFQTAAETPFNTVIETPHITDFATAAETPFESAFVTPFITPFITEFQTAAETAVETVFETPFSSAFETPYETQFITAFETPHDTPFSSAFETPYDTPFSSAFETPYDTPFSSAFETAVETVSFTPKETMTQAPIPVIQTDEPSISTSLDNENNTSDNSLDKKDSKLQAAKIPIIIGIVAGVIALVVIDVVIGVIYHKKSPHRNYQEEKSQDFDEPGSIVDDQPPANIQDSIEELFI</sequence>
<dbReference type="SMR" id="A2DBM1"/>
<dbReference type="InterPro" id="IPR031161">
    <property type="entry name" value="Peptidase_M60_dom"/>
</dbReference>
<feature type="domain" description="Peptidase M60" evidence="4">
    <location>
        <begin position="125"/>
        <end position="444"/>
    </location>
</feature>
<keyword evidence="2" id="KW-1133">Transmembrane helix</keyword>
<dbReference type="InterPro" id="IPR008979">
    <property type="entry name" value="Galactose-bd-like_sf"/>
</dbReference>
<dbReference type="Gene3D" id="1.10.390.30">
    <property type="entry name" value="Peptidase M60, enhancin-like domain 3"/>
    <property type="match status" value="1"/>
</dbReference>
<dbReference type="SUPFAM" id="SSF49785">
    <property type="entry name" value="Galactose-binding domain-like"/>
    <property type="match status" value="1"/>
</dbReference>
<dbReference type="Pfam" id="PF13402">
    <property type="entry name" value="Peptidase_M60"/>
    <property type="match status" value="1"/>
</dbReference>
<dbReference type="PROSITE" id="PS50022">
    <property type="entry name" value="FA58C_3"/>
    <property type="match status" value="1"/>
</dbReference>
<dbReference type="AlphaFoldDB" id="A2DBM1"/>
<dbReference type="VEuPathDB" id="TrichDB:TVAG_093990"/>
<feature type="region of interest" description="Disordered" evidence="1">
    <location>
        <begin position="1026"/>
        <end position="1052"/>
    </location>
</feature>
<dbReference type="RefSeq" id="XP_001583210.1">
    <property type="nucleotide sequence ID" value="XM_001583160.1"/>
</dbReference>
<dbReference type="PANTHER" id="PTHR46155:SF1">
    <property type="entry name" value="BIFUNCTIONAL INHIBITOR_LIPID-TRANSFER PROTEIN_SEED STORAGE 2S ALBUMIN SUPERFAMILY PROTEIN"/>
    <property type="match status" value="1"/>
</dbReference>
<dbReference type="KEGG" id="tva:5467779"/>
<dbReference type="SMART" id="SM01276">
    <property type="entry name" value="M60-like"/>
    <property type="match status" value="1"/>
</dbReference>
<keyword evidence="2" id="KW-0472">Membrane</keyword>
<feature type="region of interest" description="Disordered" evidence="1">
    <location>
        <begin position="1094"/>
        <end position="1118"/>
    </location>
</feature>
<dbReference type="Gene3D" id="3.40.390.80">
    <property type="entry name" value="Peptidase M60, enhancin-like domain 2"/>
    <property type="match status" value="1"/>
</dbReference>
<reference evidence="5" key="2">
    <citation type="journal article" date="2007" name="Science">
        <title>Draft genome sequence of the sexually transmitted pathogen Trichomonas vaginalis.</title>
        <authorList>
            <person name="Carlton J.M."/>
            <person name="Hirt R.P."/>
            <person name="Silva J.C."/>
            <person name="Delcher A.L."/>
            <person name="Schatz M."/>
            <person name="Zhao Q."/>
            <person name="Wortman J.R."/>
            <person name="Bidwell S.L."/>
            <person name="Alsmark U.C.M."/>
            <person name="Besteiro S."/>
            <person name="Sicheritz-Ponten T."/>
            <person name="Noel C.J."/>
            <person name="Dacks J.B."/>
            <person name="Foster P.G."/>
            <person name="Simillion C."/>
            <person name="Van de Peer Y."/>
            <person name="Miranda-Saavedra D."/>
            <person name="Barton G.J."/>
            <person name="Westrop G.D."/>
            <person name="Mueller S."/>
            <person name="Dessi D."/>
            <person name="Fiori P.L."/>
            <person name="Ren Q."/>
            <person name="Paulsen I."/>
            <person name="Zhang H."/>
            <person name="Bastida-Corcuera F.D."/>
            <person name="Simoes-Barbosa A."/>
            <person name="Brown M.T."/>
            <person name="Hayes R.D."/>
            <person name="Mukherjee M."/>
            <person name="Okumura C.Y."/>
            <person name="Schneider R."/>
            <person name="Smith A.J."/>
            <person name="Vanacova S."/>
            <person name="Villalvazo M."/>
            <person name="Haas B.J."/>
            <person name="Pertea M."/>
            <person name="Feldblyum T.V."/>
            <person name="Utterback T.R."/>
            <person name="Shu C.L."/>
            <person name="Osoegawa K."/>
            <person name="de Jong P.J."/>
            <person name="Hrdy I."/>
            <person name="Horvathova L."/>
            <person name="Zubacova Z."/>
            <person name="Dolezal P."/>
            <person name="Malik S.B."/>
            <person name="Logsdon J.M. Jr."/>
            <person name="Henze K."/>
            <person name="Gupta A."/>
            <person name="Wang C.C."/>
            <person name="Dunne R.L."/>
            <person name="Upcroft J.A."/>
            <person name="Upcroft P."/>
            <person name="White O."/>
            <person name="Salzberg S.L."/>
            <person name="Tang P."/>
            <person name="Chiu C.-H."/>
            <person name="Lee Y.-S."/>
            <person name="Embley T.M."/>
            <person name="Coombs G.H."/>
            <person name="Mottram J.C."/>
            <person name="Tachezy J."/>
            <person name="Fraser-Liggett C.M."/>
            <person name="Johnson P.J."/>
        </authorList>
    </citation>
    <scope>NUCLEOTIDE SEQUENCE [LARGE SCALE GENOMIC DNA]</scope>
    <source>
        <strain evidence="5">G3</strain>
    </source>
</reference>
<feature type="transmembrane region" description="Helical" evidence="2">
    <location>
        <begin position="1063"/>
        <end position="1087"/>
    </location>
</feature>
<protein>
    <submittedName>
        <fullName evidence="5">F5/8 type C domain containing protein</fullName>
    </submittedName>
</protein>
<dbReference type="PROSITE" id="PS51723">
    <property type="entry name" value="PEPTIDASE_M60"/>
    <property type="match status" value="1"/>
</dbReference>
<accession>A2DBM1</accession>
<evidence type="ECO:0000256" key="1">
    <source>
        <dbReference type="SAM" id="MobiDB-lite"/>
    </source>
</evidence>